<dbReference type="EMBL" id="JBJUIK010000005">
    <property type="protein sequence ID" value="KAL3526307.1"/>
    <property type="molecule type" value="Genomic_DNA"/>
</dbReference>
<evidence type="ECO:0000313" key="3">
    <source>
        <dbReference type="Proteomes" id="UP001630127"/>
    </source>
</evidence>
<dbReference type="Pfam" id="PF22936">
    <property type="entry name" value="Pol_BBD"/>
    <property type="match status" value="1"/>
</dbReference>
<gene>
    <name evidence="2" type="ORF">ACH5RR_010963</name>
</gene>
<evidence type="ECO:0000313" key="2">
    <source>
        <dbReference type="EMBL" id="KAL3526307.1"/>
    </source>
</evidence>
<sequence length="186" mass="20151">MSTEASKTPNDMQTISPGKLKARQGVKGSHVVITTDNSKLPIAHIGNTVISSQTSAKEVPLHNVYHVPGMGKNLLSVPQQIYSGHTTKGGKGAPHMEIVKMTGAAGVLQWGNSSRRNVIRPEAVLGPSLSFQTIRRKKGNGDESGIFRVTTTKNKEVHFMCEGGFEMAKLWMRGINLVTKEATFVK</sequence>
<dbReference type="AlphaFoldDB" id="A0ABD3A760"/>
<feature type="domain" description="Retrovirus-related Pol polyprotein from transposon TNT 1-94-like beta-barrel" evidence="1">
    <location>
        <begin position="30"/>
        <end position="80"/>
    </location>
</feature>
<evidence type="ECO:0000259" key="1">
    <source>
        <dbReference type="Pfam" id="PF22936"/>
    </source>
</evidence>
<comment type="caution">
    <text evidence="2">The sequence shown here is derived from an EMBL/GenBank/DDBJ whole genome shotgun (WGS) entry which is preliminary data.</text>
</comment>
<protein>
    <recommendedName>
        <fullName evidence="1">Retrovirus-related Pol polyprotein from transposon TNT 1-94-like beta-barrel domain-containing protein</fullName>
    </recommendedName>
</protein>
<organism evidence="2 3">
    <name type="scientific">Cinchona calisaya</name>
    <dbReference type="NCBI Taxonomy" id="153742"/>
    <lineage>
        <taxon>Eukaryota</taxon>
        <taxon>Viridiplantae</taxon>
        <taxon>Streptophyta</taxon>
        <taxon>Embryophyta</taxon>
        <taxon>Tracheophyta</taxon>
        <taxon>Spermatophyta</taxon>
        <taxon>Magnoliopsida</taxon>
        <taxon>eudicotyledons</taxon>
        <taxon>Gunneridae</taxon>
        <taxon>Pentapetalae</taxon>
        <taxon>asterids</taxon>
        <taxon>lamiids</taxon>
        <taxon>Gentianales</taxon>
        <taxon>Rubiaceae</taxon>
        <taxon>Cinchonoideae</taxon>
        <taxon>Cinchoneae</taxon>
        <taxon>Cinchona</taxon>
    </lineage>
</organism>
<dbReference type="InterPro" id="IPR054722">
    <property type="entry name" value="PolX-like_BBD"/>
</dbReference>
<proteinExistence type="predicted"/>
<reference evidence="2 3" key="1">
    <citation type="submission" date="2024-11" db="EMBL/GenBank/DDBJ databases">
        <title>A near-complete genome assembly of Cinchona calisaya.</title>
        <authorList>
            <person name="Lian D.C."/>
            <person name="Zhao X.W."/>
            <person name="Wei L."/>
        </authorList>
    </citation>
    <scope>NUCLEOTIDE SEQUENCE [LARGE SCALE GENOMIC DNA]</scope>
    <source>
        <tissue evidence="2">Nenye</tissue>
    </source>
</reference>
<accession>A0ABD3A760</accession>
<name>A0ABD3A760_9GENT</name>
<dbReference type="Proteomes" id="UP001630127">
    <property type="component" value="Unassembled WGS sequence"/>
</dbReference>
<keyword evidence="3" id="KW-1185">Reference proteome</keyword>